<dbReference type="EMBL" id="LCTW02000239">
    <property type="protein sequence ID" value="KXX75935.1"/>
    <property type="molecule type" value="Genomic_DNA"/>
</dbReference>
<keyword evidence="2" id="KW-1185">Reference proteome</keyword>
<accession>A0A175VXH5</accession>
<evidence type="ECO:0000313" key="1">
    <source>
        <dbReference type="EMBL" id="KXX75935.1"/>
    </source>
</evidence>
<comment type="caution">
    <text evidence="1">The sequence shown here is derived from an EMBL/GenBank/DDBJ whole genome shotgun (WGS) entry which is preliminary data.</text>
</comment>
<name>A0A175VXH5_9PEZI</name>
<sequence length="240" mass="27182">MEAIRSMLACILCRRGEREGYTELIYDEKMALYSDEEPYAQVEAMTYDATTTSATRDARTIEEVAEEVSRLLWRAEWNDDALQSRISEAVGDRRWNRKMVEECLNNVIEYVEQGRARMGGAMCEALDKATDIADEEFAFPRRHPESLDGFIAIVSVGMLAEMQGAWVLELLGFGEVRGKEAVGKPGEVAMLTSDKIVLSPKPRRYSVAAWWSREYEAYIPQGSVASYLRRMDMIEPAPAN</sequence>
<dbReference type="AlphaFoldDB" id="A0A175VXH5"/>
<reference evidence="1 2" key="1">
    <citation type="journal article" date="2016" name="Genome Announc.">
        <title>Genome Sequence of Madurella mycetomatis mm55, Isolated from a Human Mycetoma Case in Sudan.</title>
        <authorList>
            <person name="Smit S."/>
            <person name="Derks M.F."/>
            <person name="Bervoets S."/>
            <person name="Fahal A."/>
            <person name="van Leeuwen W."/>
            <person name="van Belkum A."/>
            <person name="van de Sande W.W."/>
        </authorList>
    </citation>
    <scope>NUCLEOTIDE SEQUENCE [LARGE SCALE GENOMIC DNA]</scope>
    <source>
        <strain evidence="2">mm55</strain>
    </source>
</reference>
<proteinExistence type="predicted"/>
<protein>
    <submittedName>
        <fullName evidence="1">ESX-4 secretion system protein EccC4</fullName>
    </submittedName>
</protein>
<dbReference type="VEuPathDB" id="FungiDB:MMYC01_207408"/>
<dbReference type="Proteomes" id="UP000078237">
    <property type="component" value="Unassembled WGS sequence"/>
</dbReference>
<evidence type="ECO:0000313" key="2">
    <source>
        <dbReference type="Proteomes" id="UP000078237"/>
    </source>
</evidence>
<dbReference type="OrthoDB" id="440424at2759"/>
<gene>
    <name evidence="1" type="ORF">MMYC01_207408</name>
</gene>
<organism evidence="1 2">
    <name type="scientific">Madurella mycetomatis</name>
    <dbReference type="NCBI Taxonomy" id="100816"/>
    <lineage>
        <taxon>Eukaryota</taxon>
        <taxon>Fungi</taxon>
        <taxon>Dikarya</taxon>
        <taxon>Ascomycota</taxon>
        <taxon>Pezizomycotina</taxon>
        <taxon>Sordariomycetes</taxon>
        <taxon>Sordariomycetidae</taxon>
        <taxon>Sordariales</taxon>
        <taxon>Sordariales incertae sedis</taxon>
        <taxon>Madurella</taxon>
    </lineage>
</organism>